<reference evidence="2" key="1">
    <citation type="submission" date="2020-08" db="EMBL/GenBank/DDBJ databases">
        <title>Whole genome shotgun sequence of Polymorphospora rubra NBRC 101157.</title>
        <authorList>
            <person name="Komaki H."/>
            <person name="Tamura T."/>
        </authorList>
    </citation>
    <scope>NUCLEOTIDE SEQUENCE</scope>
    <source>
        <strain evidence="2">NBRC 101157</strain>
    </source>
</reference>
<dbReference type="RefSeq" id="WP_344144104.1">
    <property type="nucleotide sequence ID" value="NZ_BAAAOJ010000086.1"/>
</dbReference>
<dbReference type="PANTHER" id="PTHR47691:SF3">
    <property type="entry name" value="HTH-TYPE TRANSCRIPTIONAL REGULATOR RV0890C-RELATED"/>
    <property type="match status" value="1"/>
</dbReference>
<dbReference type="EMBL" id="AP023359">
    <property type="protein sequence ID" value="BCJ69310.1"/>
    <property type="molecule type" value="Genomic_DNA"/>
</dbReference>
<evidence type="ECO:0000259" key="1">
    <source>
        <dbReference type="PROSITE" id="PS50943"/>
    </source>
</evidence>
<keyword evidence="3" id="KW-1185">Reference proteome</keyword>
<name>A0A810N8G3_9ACTN</name>
<evidence type="ECO:0000313" key="2">
    <source>
        <dbReference type="EMBL" id="BCJ69310.1"/>
    </source>
</evidence>
<accession>A0A810N8G3</accession>
<proteinExistence type="predicted"/>
<evidence type="ECO:0000313" key="3">
    <source>
        <dbReference type="Proteomes" id="UP000680866"/>
    </source>
</evidence>
<dbReference type="Proteomes" id="UP000680866">
    <property type="component" value="Chromosome"/>
</dbReference>
<dbReference type="SUPFAM" id="SSF47413">
    <property type="entry name" value="lambda repressor-like DNA-binding domains"/>
    <property type="match status" value="1"/>
</dbReference>
<dbReference type="GO" id="GO:0003677">
    <property type="term" value="F:DNA binding"/>
    <property type="evidence" value="ECO:0007669"/>
    <property type="project" value="InterPro"/>
</dbReference>
<gene>
    <name evidence="2" type="ORF">Prubr_63310</name>
</gene>
<protein>
    <submittedName>
        <fullName evidence="2">XRE family transcriptional regulator</fullName>
    </submittedName>
</protein>
<dbReference type="PRINTS" id="PR00364">
    <property type="entry name" value="DISEASERSIST"/>
</dbReference>
<dbReference type="Gene3D" id="3.40.50.300">
    <property type="entry name" value="P-loop containing nucleotide triphosphate hydrolases"/>
    <property type="match status" value="1"/>
</dbReference>
<sequence length="457" mass="49160">MRENGVRQHADGLAEMLKVSRWQAGLTQVQLAGLSAVSVRAIRDLELGKVQQPRRETVRLLVSALRLKGSRRAAFEVAAGGMSATGALEQAYEIEQAQPPAPIGHFVGNRSELQAVTELLGTERERLVTVVGITGVGKTRLALEAAQALHARSRMPILWVHMGVGADAAAGLPQRVFASWIGEIVTAGRPLQELAQAIGGKRTLLVLDGVDTPAAVHASLLQLLHSCPRLSVLITTREPTPVLGDRLVPLTPLTLPEPMAPNGPVESDEEPALGLMMSYLRHLRPDILPTESVVATMARICCALDGLPQAIESAASWLPLYSPHQLLEAAESYPLSLTEHMSAPDSKTAGSFRRSLEQSIARLQQQHTTLLQVLAAEGASWNVTEVARQARCTPADVLRGLHALLLRGLIRPVRHERAGHTGLSSFNVLNLVRHLAVPSTPAPTFPHSQRGVVPSRV</sequence>
<dbReference type="Pfam" id="PF13560">
    <property type="entry name" value="HTH_31"/>
    <property type="match status" value="1"/>
</dbReference>
<dbReference type="KEGG" id="pry:Prubr_63310"/>
<dbReference type="PANTHER" id="PTHR47691">
    <property type="entry name" value="REGULATOR-RELATED"/>
    <property type="match status" value="1"/>
</dbReference>
<dbReference type="SUPFAM" id="SSF52540">
    <property type="entry name" value="P-loop containing nucleoside triphosphate hydrolases"/>
    <property type="match status" value="1"/>
</dbReference>
<dbReference type="Gene3D" id="1.10.260.40">
    <property type="entry name" value="lambda repressor-like DNA-binding domains"/>
    <property type="match status" value="1"/>
</dbReference>
<dbReference type="Pfam" id="PF00931">
    <property type="entry name" value="NB-ARC"/>
    <property type="match status" value="1"/>
</dbReference>
<dbReference type="InterPro" id="IPR010982">
    <property type="entry name" value="Lambda_DNA-bd_dom_sf"/>
</dbReference>
<dbReference type="InterPro" id="IPR002182">
    <property type="entry name" value="NB-ARC"/>
</dbReference>
<dbReference type="CDD" id="cd00093">
    <property type="entry name" value="HTH_XRE"/>
    <property type="match status" value="1"/>
</dbReference>
<feature type="domain" description="HTH cro/C1-type" evidence="1">
    <location>
        <begin position="17"/>
        <end position="72"/>
    </location>
</feature>
<dbReference type="InterPro" id="IPR001387">
    <property type="entry name" value="Cro/C1-type_HTH"/>
</dbReference>
<dbReference type="SMART" id="SM00530">
    <property type="entry name" value="HTH_XRE"/>
    <property type="match status" value="1"/>
</dbReference>
<dbReference type="PROSITE" id="PS50943">
    <property type="entry name" value="HTH_CROC1"/>
    <property type="match status" value="1"/>
</dbReference>
<dbReference type="InterPro" id="IPR027417">
    <property type="entry name" value="P-loop_NTPase"/>
</dbReference>
<dbReference type="AlphaFoldDB" id="A0A810N8G3"/>
<organism evidence="2 3">
    <name type="scientific">Polymorphospora rubra</name>
    <dbReference type="NCBI Taxonomy" id="338584"/>
    <lineage>
        <taxon>Bacteria</taxon>
        <taxon>Bacillati</taxon>
        <taxon>Actinomycetota</taxon>
        <taxon>Actinomycetes</taxon>
        <taxon>Micromonosporales</taxon>
        <taxon>Micromonosporaceae</taxon>
        <taxon>Polymorphospora</taxon>
    </lineage>
</organism>